<accession>A0A4V2W7W9</accession>
<proteinExistence type="predicted"/>
<protein>
    <submittedName>
        <fullName evidence="2">DUF1542 domain-containing protein</fullName>
    </submittedName>
</protein>
<organism evidence="3 4">
    <name type="scientific">Dietzia cinnamea</name>
    <dbReference type="NCBI Taxonomy" id="321318"/>
    <lineage>
        <taxon>Bacteria</taxon>
        <taxon>Bacillati</taxon>
        <taxon>Actinomycetota</taxon>
        <taxon>Actinomycetes</taxon>
        <taxon>Mycobacteriales</taxon>
        <taxon>Dietziaceae</taxon>
        <taxon>Dietzia</taxon>
    </lineage>
</organism>
<dbReference type="AlphaFoldDB" id="A0A4V2W7W9"/>
<evidence type="ECO:0000256" key="1">
    <source>
        <dbReference type="SAM" id="MobiDB-lite"/>
    </source>
</evidence>
<sequence length="296" mass="30378">MEFLLIAAVIAVAVAVISRSQNKGQTQLEAHHNRHLEDYRAEASRWIERLGGQVFNLDGTDEASKQAMADASERYTAAVAELEKARTPVQAQLAKDTALEGLYYVRAARSAMGLDPGPELPPTPGQDRAGRVTEDREVEVEGRKLKAATDPSDETPHYYPGGVVAGRPVPAGWYSEPWWASALATGAWMMGSMMMFNMLFAGMAGVGYSGEDFAAGVGEGGADVGDMGGADGGDGEGFFDGGLFGGDGGEGGDAGGDGGGFFDGGLFGGDGGGGDGGGGFFDGGLFGGDGGGFFDF</sequence>
<comment type="caution">
    <text evidence="3">The sequence shown here is derived from an EMBL/GenBank/DDBJ whole genome shotgun (WGS) entry which is preliminary data.</text>
</comment>
<evidence type="ECO:0000313" key="3">
    <source>
        <dbReference type="EMBL" id="TCW23630.1"/>
    </source>
</evidence>
<evidence type="ECO:0000313" key="2">
    <source>
        <dbReference type="EMBL" id="MCT2116794.1"/>
    </source>
</evidence>
<name>A0A4V2W7W9_9ACTN</name>
<reference evidence="3 4" key="1">
    <citation type="submission" date="2019-03" db="EMBL/GenBank/DDBJ databases">
        <title>Root nodule microbial communities of legume samples collected from USA, Mexico and Botswana.</title>
        <authorList>
            <person name="Hirsch A."/>
        </authorList>
    </citation>
    <scope>NUCLEOTIDE SEQUENCE [LARGE SCALE GENOMIC DNA]</scope>
    <source>
        <strain evidence="3 4">55</strain>
    </source>
</reference>
<feature type="compositionally biased region" description="Basic and acidic residues" evidence="1">
    <location>
        <begin position="128"/>
        <end position="143"/>
    </location>
</feature>
<dbReference type="GeneID" id="89529499"/>
<evidence type="ECO:0000313" key="4">
    <source>
        <dbReference type="Proteomes" id="UP000295805"/>
    </source>
</evidence>
<reference evidence="2" key="2">
    <citation type="submission" date="2022-04" db="EMBL/GenBank/DDBJ databases">
        <title>Human microbiome associated bacterial genomes.</title>
        <authorList>
            <person name="Sandstrom S."/>
            <person name="Salamzade R."/>
            <person name="Kalan L.R."/>
        </authorList>
    </citation>
    <scope>NUCLEOTIDE SEQUENCE</scope>
    <source>
        <strain evidence="2">P3-SID1762</strain>
    </source>
</reference>
<dbReference type="Proteomes" id="UP001206890">
    <property type="component" value="Unassembled WGS sequence"/>
</dbReference>
<gene>
    <name evidence="3" type="ORF">EDD19_11166</name>
    <name evidence="2" type="ORF">M3D93_03360</name>
</gene>
<dbReference type="EMBL" id="SMCX01000011">
    <property type="protein sequence ID" value="TCW23630.1"/>
    <property type="molecule type" value="Genomic_DNA"/>
</dbReference>
<dbReference type="RefSeq" id="WP_063935382.1">
    <property type="nucleotide sequence ID" value="NZ_CP143053.1"/>
</dbReference>
<feature type="region of interest" description="Disordered" evidence="1">
    <location>
        <begin position="113"/>
        <end position="143"/>
    </location>
</feature>
<dbReference type="Proteomes" id="UP000295805">
    <property type="component" value="Unassembled WGS sequence"/>
</dbReference>
<dbReference type="EMBL" id="JALXTC010000009">
    <property type="protein sequence ID" value="MCT2116794.1"/>
    <property type="molecule type" value="Genomic_DNA"/>
</dbReference>